<name>A0A6A5YG43_9PLEO</name>
<reference evidence="1" key="1">
    <citation type="journal article" date="2020" name="Stud. Mycol.">
        <title>101 Dothideomycetes genomes: a test case for predicting lifestyles and emergence of pathogens.</title>
        <authorList>
            <person name="Haridas S."/>
            <person name="Albert R."/>
            <person name="Binder M."/>
            <person name="Bloem J."/>
            <person name="Labutti K."/>
            <person name="Salamov A."/>
            <person name="Andreopoulos B."/>
            <person name="Baker S."/>
            <person name="Barry K."/>
            <person name="Bills G."/>
            <person name="Bluhm B."/>
            <person name="Cannon C."/>
            <person name="Castanera R."/>
            <person name="Culley D."/>
            <person name="Daum C."/>
            <person name="Ezra D."/>
            <person name="Gonzalez J."/>
            <person name="Henrissat B."/>
            <person name="Kuo A."/>
            <person name="Liang C."/>
            <person name="Lipzen A."/>
            <person name="Lutzoni F."/>
            <person name="Magnuson J."/>
            <person name="Mondo S."/>
            <person name="Nolan M."/>
            <person name="Ohm R."/>
            <person name="Pangilinan J."/>
            <person name="Park H.-J."/>
            <person name="Ramirez L."/>
            <person name="Alfaro M."/>
            <person name="Sun H."/>
            <person name="Tritt A."/>
            <person name="Yoshinaga Y."/>
            <person name="Zwiers L.-H."/>
            <person name="Turgeon B."/>
            <person name="Goodwin S."/>
            <person name="Spatafora J."/>
            <person name="Crous P."/>
            <person name="Grigoriev I."/>
        </authorList>
    </citation>
    <scope>NUCLEOTIDE SEQUENCE</scope>
    <source>
        <strain evidence="1">CBS 627.86</strain>
    </source>
</reference>
<organism evidence="1 2">
    <name type="scientific">Lophiotrema nucula</name>
    <dbReference type="NCBI Taxonomy" id="690887"/>
    <lineage>
        <taxon>Eukaryota</taxon>
        <taxon>Fungi</taxon>
        <taxon>Dikarya</taxon>
        <taxon>Ascomycota</taxon>
        <taxon>Pezizomycotina</taxon>
        <taxon>Dothideomycetes</taxon>
        <taxon>Pleosporomycetidae</taxon>
        <taxon>Pleosporales</taxon>
        <taxon>Lophiotremataceae</taxon>
        <taxon>Lophiotrema</taxon>
    </lineage>
</organism>
<dbReference type="EMBL" id="ML977364">
    <property type="protein sequence ID" value="KAF2106259.1"/>
    <property type="molecule type" value="Genomic_DNA"/>
</dbReference>
<dbReference type="Proteomes" id="UP000799770">
    <property type="component" value="Unassembled WGS sequence"/>
</dbReference>
<gene>
    <name evidence="1" type="ORF">BDV96DRAFT_335032</name>
</gene>
<dbReference type="AlphaFoldDB" id="A0A6A5YG43"/>
<evidence type="ECO:0000313" key="2">
    <source>
        <dbReference type="Proteomes" id="UP000799770"/>
    </source>
</evidence>
<sequence length="174" mass="18767">MCDVCDESCAERWCCAQPCGRLQLTDRHKPVTDPQDLDPLVNYLEMMGVGRCARGGVTVVVDVGVQMSSIFASAGGARPHPNPNPNPTPFLRTASSMCASPALPDQAVIQEYFRRGLVATARRGEVCGSTEHNMPFRLAQAHDYPQKLPFSADRLPVPLSARACGPLAVGCLAW</sequence>
<keyword evidence="2" id="KW-1185">Reference proteome</keyword>
<accession>A0A6A5YG43</accession>
<protein>
    <submittedName>
        <fullName evidence="1">Uncharacterized protein</fullName>
    </submittedName>
</protein>
<evidence type="ECO:0000313" key="1">
    <source>
        <dbReference type="EMBL" id="KAF2106259.1"/>
    </source>
</evidence>
<proteinExistence type="predicted"/>